<dbReference type="PANTHER" id="PTHR33202:SF22">
    <property type="entry name" value="HYDROGEN PEROXIDE SENSITIVE REPRESSOR"/>
    <property type="match status" value="1"/>
</dbReference>
<evidence type="ECO:0000313" key="9">
    <source>
        <dbReference type="EMBL" id="PKK89970.1"/>
    </source>
</evidence>
<keyword evidence="5" id="KW-0238">DNA-binding</keyword>
<dbReference type="Gene3D" id="1.10.10.10">
    <property type="entry name" value="Winged helix-like DNA-binding domain superfamily/Winged helix DNA-binding domain"/>
    <property type="match status" value="1"/>
</dbReference>
<dbReference type="Gene3D" id="3.30.1490.190">
    <property type="match status" value="1"/>
</dbReference>
<accession>A0A2N1PNS6</accession>
<evidence type="ECO:0000256" key="3">
    <source>
        <dbReference type="ARBA" id="ARBA00022833"/>
    </source>
</evidence>
<proteinExistence type="inferred from homology"/>
<comment type="cofactor">
    <cofactor evidence="8">
        <name>Mn(2+)</name>
        <dbReference type="ChEBI" id="CHEBI:29035"/>
    </cofactor>
    <cofactor evidence="8">
        <name>Fe(2+)</name>
        <dbReference type="ChEBI" id="CHEBI:29033"/>
    </cofactor>
    <text evidence="8">Binds 1 Mn(2+) or Fe(2+) ion per subunit.</text>
</comment>
<keyword evidence="2" id="KW-0678">Repressor</keyword>
<gene>
    <name evidence="9" type="ORF">CVV64_11605</name>
</gene>
<keyword evidence="4" id="KW-0805">Transcription regulation</keyword>
<evidence type="ECO:0000256" key="6">
    <source>
        <dbReference type="ARBA" id="ARBA00023163"/>
    </source>
</evidence>
<keyword evidence="7" id="KW-0479">Metal-binding</keyword>
<feature type="binding site" evidence="7">
    <location>
        <position position="128"/>
    </location>
    <ligand>
        <name>Zn(2+)</name>
        <dbReference type="ChEBI" id="CHEBI:29105"/>
    </ligand>
</feature>
<dbReference type="GO" id="GO:1900376">
    <property type="term" value="P:regulation of secondary metabolite biosynthetic process"/>
    <property type="evidence" value="ECO:0007669"/>
    <property type="project" value="TreeGrafter"/>
</dbReference>
<comment type="caution">
    <text evidence="9">The sequence shown here is derived from an EMBL/GenBank/DDBJ whole genome shotgun (WGS) entry which is preliminary data.</text>
</comment>
<dbReference type="GO" id="GO:0045892">
    <property type="term" value="P:negative regulation of DNA-templated transcription"/>
    <property type="evidence" value="ECO:0007669"/>
    <property type="project" value="TreeGrafter"/>
</dbReference>
<comment type="cofactor">
    <cofactor evidence="7">
        <name>Zn(2+)</name>
        <dbReference type="ChEBI" id="CHEBI:29105"/>
    </cofactor>
    <text evidence="7">Binds 1 zinc ion per subunit.</text>
</comment>
<dbReference type="InterPro" id="IPR043135">
    <property type="entry name" value="Fur_C"/>
</dbReference>
<organism evidence="9 10">
    <name type="scientific">Candidatus Wallbacteria bacterium HGW-Wallbacteria-1</name>
    <dbReference type="NCBI Taxonomy" id="2013854"/>
    <lineage>
        <taxon>Bacteria</taxon>
        <taxon>Candidatus Walliibacteriota</taxon>
    </lineage>
</organism>
<keyword evidence="6" id="KW-0804">Transcription</keyword>
<evidence type="ECO:0000256" key="1">
    <source>
        <dbReference type="ARBA" id="ARBA00007957"/>
    </source>
</evidence>
<dbReference type="Pfam" id="PF01475">
    <property type="entry name" value="FUR"/>
    <property type="match status" value="1"/>
</dbReference>
<evidence type="ECO:0000256" key="5">
    <source>
        <dbReference type="ARBA" id="ARBA00023125"/>
    </source>
</evidence>
<dbReference type="EMBL" id="PGXC01000009">
    <property type="protein sequence ID" value="PKK89970.1"/>
    <property type="molecule type" value="Genomic_DNA"/>
</dbReference>
<evidence type="ECO:0000256" key="7">
    <source>
        <dbReference type="PIRSR" id="PIRSR602481-1"/>
    </source>
</evidence>
<dbReference type="AlphaFoldDB" id="A0A2N1PNS6"/>
<keyword evidence="8" id="KW-0408">Iron</keyword>
<evidence type="ECO:0000256" key="8">
    <source>
        <dbReference type="PIRSR" id="PIRSR602481-2"/>
    </source>
</evidence>
<evidence type="ECO:0000256" key="2">
    <source>
        <dbReference type="ARBA" id="ARBA00022491"/>
    </source>
</evidence>
<dbReference type="GO" id="GO:0008270">
    <property type="term" value="F:zinc ion binding"/>
    <property type="evidence" value="ECO:0007669"/>
    <property type="project" value="TreeGrafter"/>
</dbReference>
<feature type="binding site" evidence="7">
    <location>
        <position position="82"/>
    </location>
    <ligand>
        <name>Zn(2+)</name>
        <dbReference type="ChEBI" id="CHEBI:29105"/>
    </ligand>
</feature>
<keyword evidence="3 7" id="KW-0862">Zinc</keyword>
<feature type="binding site" evidence="7">
    <location>
        <position position="85"/>
    </location>
    <ligand>
        <name>Zn(2+)</name>
        <dbReference type="ChEBI" id="CHEBI:29105"/>
    </ligand>
</feature>
<reference evidence="9 10" key="1">
    <citation type="journal article" date="2017" name="ISME J.">
        <title>Potential for microbial H2 and metal transformations associated with novel bacteria and archaea in deep terrestrial subsurface sediments.</title>
        <authorList>
            <person name="Hernsdorf A.W."/>
            <person name="Amano Y."/>
            <person name="Miyakawa K."/>
            <person name="Ise K."/>
            <person name="Suzuki Y."/>
            <person name="Anantharaman K."/>
            <person name="Probst A."/>
            <person name="Burstein D."/>
            <person name="Thomas B.C."/>
            <person name="Banfield J.F."/>
        </authorList>
    </citation>
    <scope>NUCLEOTIDE SEQUENCE [LARGE SCALE GENOMIC DNA]</scope>
    <source>
        <strain evidence="9">HGW-Wallbacteria-1</strain>
    </source>
</reference>
<dbReference type="SUPFAM" id="SSF46785">
    <property type="entry name" value="Winged helix' DNA-binding domain"/>
    <property type="match status" value="1"/>
</dbReference>
<dbReference type="CDD" id="cd07153">
    <property type="entry name" value="Fur_like"/>
    <property type="match status" value="1"/>
</dbReference>
<name>A0A2N1PNS6_9BACT</name>
<protein>
    <submittedName>
        <fullName evidence="9">Transcriptional repressor</fullName>
    </submittedName>
</protein>
<dbReference type="InterPro" id="IPR036390">
    <property type="entry name" value="WH_DNA-bd_sf"/>
</dbReference>
<evidence type="ECO:0000256" key="4">
    <source>
        <dbReference type="ARBA" id="ARBA00023015"/>
    </source>
</evidence>
<dbReference type="GO" id="GO:0003700">
    <property type="term" value="F:DNA-binding transcription factor activity"/>
    <property type="evidence" value="ECO:0007669"/>
    <property type="project" value="InterPro"/>
</dbReference>
<evidence type="ECO:0000313" key="10">
    <source>
        <dbReference type="Proteomes" id="UP000233256"/>
    </source>
</evidence>
<dbReference type="GO" id="GO:0000976">
    <property type="term" value="F:transcription cis-regulatory region binding"/>
    <property type="evidence" value="ECO:0007669"/>
    <property type="project" value="TreeGrafter"/>
</dbReference>
<dbReference type="Proteomes" id="UP000233256">
    <property type="component" value="Unassembled WGS sequence"/>
</dbReference>
<dbReference type="PANTHER" id="PTHR33202">
    <property type="entry name" value="ZINC UPTAKE REGULATION PROTEIN"/>
    <property type="match status" value="1"/>
</dbReference>
<sequence length="130" mass="14786">MNKMSMTRQRKIILEDIDRDNYHPTADEVYYNVRKVLPKISLGTVYRNLDLLTEKGVLNRLDTGLGPRRYETVKHQHYHVACSLCGRIDDIDMPDLTEVIGGALKGGNQAGYSVEAHRLEFYGLCPDCSN</sequence>
<feature type="binding site" evidence="7">
    <location>
        <position position="125"/>
    </location>
    <ligand>
        <name>Zn(2+)</name>
        <dbReference type="ChEBI" id="CHEBI:29105"/>
    </ligand>
</feature>
<dbReference type="InterPro" id="IPR002481">
    <property type="entry name" value="FUR"/>
</dbReference>
<dbReference type="InterPro" id="IPR036388">
    <property type="entry name" value="WH-like_DNA-bd_sf"/>
</dbReference>
<comment type="similarity">
    <text evidence="1">Belongs to the Fur family.</text>
</comment>
<feature type="binding site" evidence="8">
    <location>
        <position position="117"/>
    </location>
    <ligand>
        <name>Fe cation</name>
        <dbReference type="ChEBI" id="CHEBI:24875"/>
    </ligand>
</feature>